<gene>
    <name evidence="2" type="ORF">ABTW24_16835</name>
</gene>
<sequence length="730" mass="83831">MSKYYSHFSSFVMRTPSLPFQDINILEKIALSIFDGKITPFIMEAIFVASTPLHQELTKLIESQNTNSVSKKSDKVLEAFFKYLVRMSSRSTPFGLFSSCSVGKIDEKTSLIVDAALRRKTQIDTKVLFNFYNELNSRNDIRENTKYYSNNTIYQIGNKYRYIDRQIKPEKTLFSISSVKKYPILEHLLSLSKNGLCFKDSISILEKLDYSAAEAKEFVNDLIDANLLVSELDVMLSMNPGDTNELISSDIIKSFDRSISDGVNYIKQSLNELDSNDYNDIATYERVYRQIAGISNSTQSYDSILQVDLSRKAEKLCLGKEILRELEDVIDFYIENSTFYPKPPMEEFKKAFFERYEYREMPLSLVLDPDIGLGYPLNYGQSDNPQKLIKTLEALIKQNYKNEPTESISDVLKGKLLDTSQRQITLDNIKQKKSDKRHLPDTLYIFFQIIKNEGAKPLLYVKGIGAGGANLLSRFTHLDSGIATLVKEITDKEAEMNSSAIVAEIIHLPPNARVGNILRRGHIRSYEIGYFTRTNVKNDFQIPVSDIMLSIKDNELFLRSKKHDKQIIPKLTTAHNFYNDTLPVYKFLCDFQNRSTFGGFELNFGEIKNLSDSLPRVCLGSTILSLATWKVRHEELAELQISKNRASLIEEWRAKRNIPLEVLLSQGDNELLINFSSKISVDLFLSELSKKKILELKEFLFDKNDLLVHSEDGHYLNECIVPFYRMKNEK</sequence>
<dbReference type="EMBL" id="JBEOQB010000004">
    <property type="protein sequence ID" value="MEZ0453264.1"/>
    <property type="molecule type" value="Genomic_DNA"/>
</dbReference>
<evidence type="ECO:0000313" key="3">
    <source>
        <dbReference type="Proteomes" id="UP001566204"/>
    </source>
</evidence>
<reference evidence="2 3" key="1">
    <citation type="submission" date="2024-06" db="EMBL/GenBank/DDBJ databases">
        <title>Soil Sphingobacterium thalpophilum.</title>
        <authorList>
            <person name="Yang J."/>
            <person name="Li J."/>
        </authorList>
    </citation>
    <scope>NUCLEOTIDE SEQUENCE [LARGE SCALE GENOMIC DNA]</scope>
    <source>
        <strain evidence="2 3">22g91tb</strain>
    </source>
</reference>
<name>A0ABV4HFH3_9SPHI</name>
<keyword evidence="3" id="KW-1185">Reference proteome</keyword>
<dbReference type="InterPro" id="IPR006827">
    <property type="entry name" value="Lant_deHydtase_N"/>
</dbReference>
<organism evidence="2 3">
    <name type="scientific">Sphingobacterium thalpophilum</name>
    <dbReference type="NCBI Taxonomy" id="259"/>
    <lineage>
        <taxon>Bacteria</taxon>
        <taxon>Pseudomonadati</taxon>
        <taxon>Bacteroidota</taxon>
        <taxon>Sphingobacteriia</taxon>
        <taxon>Sphingobacteriales</taxon>
        <taxon>Sphingobacteriaceae</taxon>
        <taxon>Sphingobacterium</taxon>
    </lineage>
</organism>
<evidence type="ECO:0000313" key="2">
    <source>
        <dbReference type="EMBL" id="MEZ0453264.1"/>
    </source>
</evidence>
<proteinExistence type="predicted"/>
<dbReference type="RefSeq" id="WP_324755562.1">
    <property type="nucleotide sequence ID" value="NZ_CP141191.1"/>
</dbReference>
<feature type="domain" description="Lantibiotic dehydratase N-terminal" evidence="1">
    <location>
        <begin position="42"/>
        <end position="683"/>
    </location>
</feature>
<dbReference type="Pfam" id="PF04738">
    <property type="entry name" value="Lant_dehydr_N"/>
    <property type="match status" value="1"/>
</dbReference>
<accession>A0ABV4HFH3</accession>
<comment type="caution">
    <text evidence="2">The sequence shown here is derived from an EMBL/GenBank/DDBJ whole genome shotgun (WGS) entry which is preliminary data.</text>
</comment>
<dbReference type="Proteomes" id="UP001566204">
    <property type="component" value="Unassembled WGS sequence"/>
</dbReference>
<protein>
    <submittedName>
        <fullName evidence="2">Lantibiotic dehydratase family protein</fullName>
    </submittedName>
</protein>
<evidence type="ECO:0000259" key="1">
    <source>
        <dbReference type="Pfam" id="PF04738"/>
    </source>
</evidence>